<protein>
    <recommendedName>
        <fullName evidence="3">Zinc finger GRF-type domain-containing protein</fullName>
    </recommendedName>
</protein>
<evidence type="ECO:0000313" key="2">
    <source>
        <dbReference type="Proteomes" id="UP001396334"/>
    </source>
</evidence>
<keyword evidence="2" id="KW-1185">Reference proteome</keyword>
<accession>A0ABR2SI85</accession>
<dbReference type="EMBL" id="JBBPBN010000014">
    <property type="protein sequence ID" value="KAK9024975.1"/>
    <property type="molecule type" value="Genomic_DNA"/>
</dbReference>
<comment type="caution">
    <text evidence="1">The sequence shown here is derived from an EMBL/GenBank/DDBJ whole genome shotgun (WGS) entry which is preliminary data.</text>
</comment>
<evidence type="ECO:0008006" key="3">
    <source>
        <dbReference type="Google" id="ProtNLM"/>
    </source>
</evidence>
<name>A0ABR2SI85_9ROSI</name>
<proteinExistence type="predicted"/>
<reference evidence="1 2" key="1">
    <citation type="journal article" date="2024" name="G3 (Bethesda)">
        <title>Genome assembly of Hibiscus sabdariffa L. provides insights into metabolisms of medicinal natural products.</title>
        <authorList>
            <person name="Kim T."/>
        </authorList>
    </citation>
    <scope>NUCLEOTIDE SEQUENCE [LARGE SCALE GENOMIC DNA]</scope>
    <source>
        <strain evidence="1">TK-2024</strain>
        <tissue evidence="1">Old leaves</tissue>
    </source>
</reference>
<dbReference type="Proteomes" id="UP001396334">
    <property type="component" value="Unassembled WGS sequence"/>
</dbReference>
<organism evidence="1 2">
    <name type="scientific">Hibiscus sabdariffa</name>
    <name type="common">roselle</name>
    <dbReference type="NCBI Taxonomy" id="183260"/>
    <lineage>
        <taxon>Eukaryota</taxon>
        <taxon>Viridiplantae</taxon>
        <taxon>Streptophyta</taxon>
        <taxon>Embryophyta</taxon>
        <taxon>Tracheophyta</taxon>
        <taxon>Spermatophyta</taxon>
        <taxon>Magnoliopsida</taxon>
        <taxon>eudicotyledons</taxon>
        <taxon>Gunneridae</taxon>
        <taxon>Pentapetalae</taxon>
        <taxon>rosids</taxon>
        <taxon>malvids</taxon>
        <taxon>Malvales</taxon>
        <taxon>Malvaceae</taxon>
        <taxon>Malvoideae</taxon>
        <taxon>Hibiscus</taxon>
    </lineage>
</organism>
<evidence type="ECO:0000313" key="1">
    <source>
        <dbReference type="EMBL" id="KAK9024975.1"/>
    </source>
</evidence>
<sequence>MEGGLRRVATRMGEMEELIAVLICGCGVPAHLRTSWSNDNPGRRFFGCKNHDSLVTRTEPDPADGLTQFPSRSRAQPVKALSHWAPQNLGSNPVQPPGQLCTAQSFGFWYTLPLV</sequence>
<gene>
    <name evidence="1" type="ORF">V6N11_064876</name>
</gene>